<gene>
    <name evidence="9" type="ORF">RJ641_010798</name>
</gene>
<accession>A0AAN8UXB2</accession>
<dbReference type="Pfam" id="PF03094">
    <property type="entry name" value="Mlo"/>
    <property type="match status" value="1"/>
</dbReference>
<comment type="caution">
    <text evidence="9">The sequence shown here is derived from an EMBL/GenBank/DDBJ whole genome shotgun (WGS) entry which is preliminary data.</text>
</comment>
<dbReference type="PANTHER" id="PTHR31942">
    <property type="entry name" value="MLO-LIKE PROTEIN 1"/>
    <property type="match status" value="1"/>
</dbReference>
<name>A0AAN8UXB2_9MAGN</name>
<keyword evidence="7" id="KW-0568">Pathogenesis-related protein</keyword>
<evidence type="ECO:0000313" key="9">
    <source>
        <dbReference type="EMBL" id="KAK6922494.1"/>
    </source>
</evidence>
<evidence type="ECO:0000256" key="2">
    <source>
        <dbReference type="ARBA" id="ARBA00006574"/>
    </source>
</evidence>
<protein>
    <submittedName>
        <fullName evidence="9">Mlo-related protein</fullName>
    </submittedName>
</protein>
<keyword evidence="10" id="KW-1185">Reference proteome</keyword>
<evidence type="ECO:0000256" key="8">
    <source>
        <dbReference type="SAM" id="Phobius"/>
    </source>
</evidence>
<dbReference type="InterPro" id="IPR004326">
    <property type="entry name" value="Mlo"/>
</dbReference>
<keyword evidence="6 8" id="KW-0472">Membrane</keyword>
<evidence type="ECO:0000256" key="7">
    <source>
        <dbReference type="ARBA" id="ARBA00023265"/>
    </source>
</evidence>
<dbReference type="EMBL" id="JBAMMX010000018">
    <property type="protein sequence ID" value="KAK6922494.1"/>
    <property type="molecule type" value="Genomic_DNA"/>
</dbReference>
<dbReference type="GO" id="GO:0006952">
    <property type="term" value="P:defense response"/>
    <property type="evidence" value="ECO:0007669"/>
    <property type="project" value="UniProtKB-KW"/>
</dbReference>
<sequence>MLPCKNDAKAYEKSGKDKRKLLSYAAQTLSHRALAAAAEDNYCSKYAWPDKVPMISQSGLHQLHIFIFMLAVFHVLYSVVTMALEQAKMKKWKAWEQETSSLEYQFNNDPLRFRFTHQTSFVRRHSGFSTAPGLRWIVR</sequence>
<evidence type="ECO:0000313" key="10">
    <source>
        <dbReference type="Proteomes" id="UP001370490"/>
    </source>
</evidence>
<evidence type="ECO:0000256" key="1">
    <source>
        <dbReference type="ARBA" id="ARBA00004141"/>
    </source>
</evidence>
<evidence type="ECO:0000256" key="4">
    <source>
        <dbReference type="ARBA" id="ARBA00022821"/>
    </source>
</evidence>
<dbReference type="Proteomes" id="UP001370490">
    <property type="component" value="Unassembled WGS sequence"/>
</dbReference>
<evidence type="ECO:0000256" key="6">
    <source>
        <dbReference type="ARBA" id="ARBA00023136"/>
    </source>
</evidence>
<keyword evidence="4" id="KW-0611">Plant defense</keyword>
<dbReference type="AlphaFoldDB" id="A0AAN8UXB2"/>
<dbReference type="GO" id="GO:0016020">
    <property type="term" value="C:membrane"/>
    <property type="evidence" value="ECO:0007669"/>
    <property type="project" value="UniProtKB-SubCell"/>
</dbReference>
<comment type="similarity">
    <text evidence="2">Belongs to the MLO family.</text>
</comment>
<reference evidence="9 10" key="1">
    <citation type="submission" date="2023-12" db="EMBL/GenBank/DDBJ databases">
        <title>A high-quality genome assembly for Dillenia turbinata (Dilleniales).</title>
        <authorList>
            <person name="Chanderbali A."/>
        </authorList>
    </citation>
    <scope>NUCLEOTIDE SEQUENCE [LARGE SCALE GENOMIC DNA]</scope>
    <source>
        <strain evidence="9">LSX21</strain>
        <tissue evidence="9">Leaf</tissue>
    </source>
</reference>
<evidence type="ECO:0000256" key="5">
    <source>
        <dbReference type="ARBA" id="ARBA00022989"/>
    </source>
</evidence>
<organism evidence="9 10">
    <name type="scientific">Dillenia turbinata</name>
    <dbReference type="NCBI Taxonomy" id="194707"/>
    <lineage>
        <taxon>Eukaryota</taxon>
        <taxon>Viridiplantae</taxon>
        <taxon>Streptophyta</taxon>
        <taxon>Embryophyta</taxon>
        <taxon>Tracheophyta</taxon>
        <taxon>Spermatophyta</taxon>
        <taxon>Magnoliopsida</taxon>
        <taxon>eudicotyledons</taxon>
        <taxon>Gunneridae</taxon>
        <taxon>Pentapetalae</taxon>
        <taxon>Dilleniales</taxon>
        <taxon>Dilleniaceae</taxon>
        <taxon>Dillenia</taxon>
    </lineage>
</organism>
<evidence type="ECO:0000256" key="3">
    <source>
        <dbReference type="ARBA" id="ARBA00022692"/>
    </source>
</evidence>
<dbReference type="PANTHER" id="PTHR31942:SF82">
    <property type="entry name" value="MLO PROTEIN HOMOLOG 1"/>
    <property type="match status" value="1"/>
</dbReference>
<keyword evidence="3 8" id="KW-0812">Transmembrane</keyword>
<comment type="subcellular location">
    <subcellularLocation>
        <location evidence="1">Membrane</location>
        <topology evidence="1">Multi-pass membrane protein</topology>
    </subcellularLocation>
</comment>
<feature type="transmembrane region" description="Helical" evidence="8">
    <location>
        <begin position="63"/>
        <end position="84"/>
    </location>
</feature>
<proteinExistence type="inferred from homology"/>
<keyword evidence="5 8" id="KW-1133">Transmembrane helix</keyword>